<dbReference type="GO" id="GO:0008270">
    <property type="term" value="F:zinc ion binding"/>
    <property type="evidence" value="ECO:0007669"/>
    <property type="project" value="UniProtKB-KW"/>
</dbReference>
<dbReference type="Proteomes" id="UP000239156">
    <property type="component" value="Unassembled WGS sequence"/>
</dbReference>
<protein>
    <recommendedName>
        <fullName evidence="3">CCHC-type domain-containing protein</fullName>
    </recommendedName>
</protein>
<dbReference type="VEuPathDB" id="FungiDB:PSHT_01143"/>
<proteinExistence type="predicted"/>
<sequence>MTVDWHHPLGYDVHHQTKGNPINMSVQRSPTTSGTRPNTRSTARINNNTREELSEDEGDQTLNPRTSEDGNHYIQPTLDSRRSQSSIIRDALSRFGPGDLLKSDGSNFEPGTILRTRFRTINRAAQLNRWSRLHRINISLESNIPGLATTIATPMRTSWIVNKESMTASDQRQETTPVAYSAETANQDRQDSIISHPDNIYAQAARPSRPLPNRSGGTRACFRCGSTSHMISQCTAPEPAPRPQQQIDPRSGRSFTSTSGFTSHYPIITPPNFSSSFNPPNRDSSRSNNNSLRPADSYRPNYNNSVPRPSAREAAPASIPHDHGAGGTPPTGDDHMDHDDRPAEPNFRNLEFDEPASDPDRTREALLDTGATHHLTGDRERYDALSWSQFNSYGS</sequence>
<dbReference type="InterPro" id="IPR001878">
    <property type="entry name" value="Znf_CCHC"/>
</dbReference>
<dbReference type="AlphaFoldDB" id="A0A2S4V0P9"/>
<feature type="compositionally biased region" description="Low complexity" evidence="2">
    <location>
        <begin position="307"/>
        <end position="319"/>
    </location>
</feature>
<feature type="compositionally biased region" description="Basic and acidic residues" evidence="2">
    <location>
        <begin position="1"/>
        <end position="15"/>
    </location>
</feature>
<comment type="caution">
    <text evidence="4">The sequence shown here is derived from an EMBL/GenBank/DDBJ whole genome shotgun (WGS) entry which is preliminary data.</text>
</comment>
<name>A0A2S4V0P9_9BASI</name>
<feature type="compositionally biased region" description="Low complexity" evidence="2">
    <location>
        <begin position="252"/>
        <end position="263"/>
    </location>
</feature>
<evidence type="ECO:0000256" key="1">
    <source>
        <dbReference type="PROSITE-ProRule" id="PRU00047"/>
    </source>
</evidence>
<evidence type="ECO:0000259" key="3">
    <source>
        <dbReference type="PROSITE" id="PS50158"/>
    </source>
</evidence>
<keyword evidence="1" id="KW-0862">Zinc</keyword>
<gene>
    <name evidence="4" type="ORF">PSTT_11336</name>
</gene>
<keyword evidence="1" id="KW-0863">Zinc-finger</keyword>
<organism evidence="4 5">
    <name type="scientific">Puccinia striiformis</name>
    <dbReference type="NCBI Taxonomy" id="27350"/>
    <lineage>
        <taxon>Eukaryota</taxon>
        <taxon>Fungi</taxon>
        <taxon>Dikarya</taxon>
        <taxon>Basidiomycota</taxon>
        <taxon>Pucciniomycotina</taxon>
        <taxon>Pucciniomycetes</taxon>
        <taxon>Pucciniales</taxon>
        <taxon>Pucciniaceae</taxon>
        <taxon>Puccinia</taxon>
    </lineage>
</organism>
<keyword evidence="5" id="KW-1185">Reference proteome</keyword>
<feature type="region of interest" description="Disordered" evidence="2">
    <location>
        <begin position="231"/>
        <end position="381"/>
    </location>
</feature>
<evidence type="ECO:0000256" key="2">
    <source>
        <dbReference type="SAM" id="MobiDB-lite"/>
    </source>
</evidence>
<accession>A0A2S4V0P9</accession>
<evidence type="ECO:0000313" key="5">
    <source>
        <dbReference type="Proteomes" id="UP000239156"/>
    </source>
</evidence>
<reference evidence="4" key="1">
    <citation type="submission" date="2017-12" db="EMBL/GenBank/DDBJ databases">
        <title>Gene loss provides genomic basis for host adaptation in cereal stripe rust fungi.</title>
        <authorList>
            <person name="Xia C."/>
        </authorList>
    </citation>
    <scope>NUCLEOTIDE SEQUENCE [LARGE SCALE GENOMIC DNA]</scope>
    <source>
        <strain evidence="4">93-210</strain>
    </source>
</reference>
<dbReference type="PROSITE" id="PS50158">
    <property type="entry name" value="ZF_CCHC"/>
    <property type="match status" value="1"/>
</dbReference>
<dbReference type="VEuPathDB" id="FungiDB:PSTT_11336"/>
<feature type="compositionally biased region" description="Basic and acidic residues" evidence="2">
    <location>
        <begin position="332"/>
        <end position="343"/>
    </location>
</feature>
<dbReference type="EMBL" id="PKSL01000131">
    <property type="protein sequence ID" value="POW03084.1"/>
    <property type="molecule type" value="Genomic_DNA"/>
</dbReference>
<evidence type="ECO:0000313" key="4">
    <source>
        <dbReference type="EMBL" id="POW03084.1"/>
    </source>
</evidence>
<feature type="compositionally biased region" description="Polar residues" evidence="2">
    <location>
        <begin position="18"/>
        <end position="48"/>
    </location>
</feature>
<keyword evidence="1" id="KW-0479">Metal-binding</keyword>
<feature type="domain" description="CCHC-type" evidence="3">
    <location>
        <begin position="221"/>
        <end position="234"/>
    </location>
</feature>
<dbReference type="GO" id="GO:0003676">
    <property type="term" value="F:nucleic acid binding"/>
    <property type="evidence" value="ECO:0007669"/>
    <property type="project" value="InterPro"/>
</dbReference>
<feature type="region of interest" description="Disordered" evidence="2">
    <location>
        <begin position="1"/>
        <end position="84"/>
    </location>
</feature>
<feature type="compositionally biased region" description="Low complexity" evidence="2">
    <location>
        <begin position="270"/>
        <end position="291"/>
    </location>
</feature>